<protein>
    <submittedName>
        <fullName evidence="2">SDR family oxidoreductase</fullName>
    </submittedName>
</protein>
<dbReference type="Proteomes" id="UP001321520">
    <property type="component" value="Chromosome"/>
</dbReference>
<dbReference type="EMBL" id="CP098023">
    <property type="protein sequence ID" value="WKD49463.1"/>
    <property type="molecule type" value="Genomic_DNA"/>
</dbReference>
<evidence type="ECO:0000313" key="3">
    <source>
        <dbReference type="Proteomes" id="UP001321520"/>
    </source>
</evidence>
<proteinExistence type="predicted"/>
<organism evidence="2 3">
    <name type="scientific">Microbulbifer spongiae</name>
    <dbReference type="NCBI Taxonomy" id="2944933"/>
    <lineage>
        <taxon>Bacteria</taxon>
        <taxon>Pseudomonadati</taxon>
        <taxon>Pseudomonadota</taxon>
        <taxon>Gammaproteobacteria</taxon>
        <taxon>Cellvibrionales</taxon>
        <taxon>Microbulbiferaceae</taxon>
        <taxon>Microbulbifer</taxon>
    </lineage>
</organism>
<name>A0ABY9E8Y9_9GAMM</name>
<evidence type="ECO:0000313" key="2">
    <source>
        <dbReference type="EMBL" id="WKD49463.1"/>
    </source>
</evidence>
<dbReference type="RefSeq" id="WP_301415287.1">
    <property type="nucleotide sequence ID" value="NZ_CP098023.1"/>
</dbReference>
<dbReference type="Gene3D" id="3.40.50.720">
    <property type="entry name" value="NAD(P)-binding Rossmann-like Domain"/>
    <property type="match status" value="1"/>
</dbReference>
<dbReference type="CDD" id="cd05228">
    <property type="entry name" value="AR_FR_like_1_SDR_e"/>
    <property type="match status" value="1"/>
</dbReference>
<accession>A0ABY9E8Y9</accession>
<keyword evidence="3" id="KW-1185">Reference proteome</keyword>
<sequence>MKHAFVTGANGFLGTNLVELLCADGWQVTAMHRHTSDIRKLRSMGVALVEGSLDDTDALRSAIPGNIDALFHVAANTSMWRGGNAQQWRDNVVGSANIARVAREKGVGRMIVTSSISAYGYHRETITEESEKRADNPHHHYLYTKKRGELAVQREIAQGLDAVFLNPCAIVGKYDTHNWAQTFFLIDQGRLPGVPPGYGSFCHAGAVARAHIEAVEKGRCGENYILAGIDASFLEFFGKIAELRHKPVPKRTTPAFVIQSVAWCSDLWSRVSKREPVITPQKATLVTGQVVASSAKAERELNYQSGVALETMLCECHDWLVQQKLLEPK</sequence>
<dbReference type="Pfam" id="PF01370">
    <property type="entry name" value="Epimerase"/>
    <property type="match status" value="1"/>
</dbReference>
<dbReference type="PANTHER" id="PTHR48079">
    <property type="entry name" value="PROTEIN YEEZ"/>
    <property type="match status" value="1"/>
</dbReference>
<dbReference type="PANTHER" id="PTHR48079:SF6">
    <property type="entry name" value="NAD(P)-BINDING DOMAIN-CONTAINING PROTEIN-RELATED"/>
    <property type="match status" value="1"/>
</dbReference>
<dbReference type="InterPro" id="IPR051783">
    <property type="entry name" value="NAD(P)-dependent_oxidoreduct"/>
</dbReference>
<gene>
    <name evidence="2" type="ORF">M8T91_16450</name>
</gene>
<dbReference type="InterPro" id="IPR036291">
    <property type="entry name" value="NAD(P)-bd_dom_sf"/>
</dbReference>
<evidence type="ECO:0000259" key="1">
    <source>
        <dbReference type="Pfam" id="PF01370"/>
    </source>
</evidence>
<dbReference type="SUPFAM" id="SSF51735">
    <property type="entry name" value="NAD(P)-binding Rossmann-fold domains"/>
    <property type="match status" value="1"/>
</dbReference>
<feature type="domain" description="NAD-dependent epimerase/dehydratase" evidence="1">
    <location>
        <begin position="5"/>
        <end position="225"/>
    </location>
</feature>
<dbReference type="InterPro" id="IPR001509">
    <property type="entry name" value="Epimerase_deHydtase"/>
</dbReference>
<reference evidence="2 3" key="1">
    <citation type="submission" date="2022-05" db="EMBL/GenBank/DDBJ databases">
        <title>Microbulbifer sp. nov., isolated from sponge.</title>
        <authorList>
            <person name="Gao L."/>
        </authorList>
    </citation>
    <scope>NUCLEOTIDE SEQUENCE [LARGE SCALE GENOMIC DNA]</scope>
    <source>
        <strain evidence="2 3">MI-G</strain>
    </source>
</reference>